<evidence type="ECO:0000313" key="2">
    <source>
        <dbReference type="Proteomes" id="UP000034799"/>
    </source>
</evidence>
<dbReference type="STRING" id="1619100.UT34_C0001G0413"/>
<evidence type="ECO:0000313" key="1">
    <source>
        <dbReference type="EMBL" id="KKR06373.1"/>
    </source>
</evidence>
<name>A0A0G0MT75_9BACT</name>
<dbReference type="EMBL" id="LBWK01000001">
    <property type="protein sequence ID" value="KKR06373.1"/>
    <property type="molecule type" value="Genomic_DNA"/>
</dbReference>
<proteinExistence type="predicted"/>
<reference evidence="1 2" key="1">
    <citation type="journal article" date="2015" name="Nature">
        <title>rRNA introns, odd ribosomes, and small enigmatic genomes across a large radiation of phyla.</title>
        <authorList>
            <person name="Brown C.T."/>
            <person name="Hug L.A."/>
            <person name="Thomas B.C."/>
            <person name="Sharon I."/>
            <person name="Castelle C.J."/>
            <person name="Singh A."/>
            <person name="Wilkins M.J."/>
            <person name="Williams K.H."/>
            <person name="Banfield J.F."/>
        </authorList>
    </citation>
    <scope>NUCLEOTIDE SEQUENCE [LARGE SCALE GENOMIC DNA]</scope>
</reference>
<dbReference type="SUPFAM" id="SSF53187">
    <property type="entry name" value="Zn-dependent exopeptidases"/>
    <property type="match status" value="1"/>
</dbReference>
<comment type="caution">
    <text evidence="1">The sequence shown here is derived from an EMBL/GenBank/DDBJ whole genome shotgun (WGS) entry which is preliminary data.</text>
</comment>
<gene>
    <name evidence="1" type="ORF">UT34_C0001G0413</name>
</gene>
<dbReference type="Gene3D" id="3.40.630.10">
    <property type="entry name" value="Zn peptidases"/>
    <property type="match status" value="1"/>
</dbReference>
<evidence type="ECO:0008006" key="3">
    <source>
        <dbReference type="Google" id="ProtNLM"/>
    </source>
</evidence>
<organism evidence="1 2">
    <name type="scientific">candidate division WS6 bacterium GW2011_GWF2_39_15</name>
    <dbReference type="NCBI Taxonomy" id="1619100"/>
    <lineage>
        <taxon>Bacteria</taxon>
        <taxon>Candidatus Dojkabacteria</taxon>
    </lineage>
</organism>
<dbReference type="AlphaFoldDB" id="A0A0G0MT75"/>
<accession>A0A0G0MT75</accession>
<protein>
    <recommendedName>
        <fullName evidence="3">Succinylglutamate desuccinylase/aspartoacylase</fullName>
    </recommendedName>
</protein>
<sequence length="226" mass="25800">MAEIIKKNHKGIEYWVKGTNPKLLILSGTHGDEYGVIEHIREYIENNELPDFIYVPEVSPSAVHLKTRKNINGVDLNRSFKKGVTEPEAIANMEIVQGQHFDKCITFHEDLEDRGVPQYYIYDCTTCSENDNNGYLDQMRRDLLSKGYQALNGIDDTEDPGLGHVAVDGYISIPGDYTDDSHGTYETWGIVNKVFKRYLNPEVPSMLSPAQKKEMVNIMFKYFLQA</sequence>
<dbReference type="Proteomes" id="UP000034799">
    <property type="component" value="Unassembled WGS sequence"/>
</dbReference>